<proteinExistence type="predicted"/>
<dbReference type="HOGENOM" id="CLU_2540170_0_0_5"/>
<dbReference type="KEGG" id="rec:RHECIAT_CH0002070"/>
<dbReference type="AlphaFoldDB" id="B3PZG5"/>
<reference evidence="1 2" key="1">
    <citation type="submission" date="2008-04" db="EMBL/GenBank/DDBJ databases">
        <title>Genome diversity and DNA divergence of Rhizobium etli.</title>
        <authorList>
            <person name="Gonzalez V."/>
            <person name="Acosta J.L."/>
            <person name="Santamaria R.I."/>
            <person name="Bustos P."/>
            <person name="Hernandez-Gonzalez I.L."/>
            <person name="Fernandez J.L."/>
            <person name="Diaz R."/>
            <person name="Flores M."/>
            <person name="Mora J."/>
            <person name="Palacios R."/>
            <person name="Davila G."/>
        </authorList>
    </citation>
    <scope>NUCLEOTIDE SEQUENCE [LARGE SCALE GENOMIC DNA]</scope>
    <source>
        <strain evidence="1 2">CIAT 652</strain>
    </source>
</reference>
<dbReference type="EMBL" id="CP001074">
    <property type="protein sequence ID" value="ACE91030.1"/>
    <property type="molecule type" value="Genomic_DNA"/>
</dbReference>
<organism evidence="1 2">
    <name type="scientific">Rhizobium etli (strain CIAT 652)</name>
    <dbReference type="NCBI Taxonomy" id="491916"/>
    <lineage>
        <taxon>Bacteria</taxon>
        <taxon>Pseudomonadati</taxon>
        <taxon>Pseudomonadota</taxon>
        <taxon>Alphaproteobacteria</taxon>
        <taxon>Hyphomicrobiales</taxon>
        <taxon>Rhizobiaceae</taxon>
        <taxon>Rhizobium/Agrobacterium group</taxon>
        <taxon>Rhizobium</taxon>
    </lineage>
</organism>
<evidence type="ECO:0000313" key="1">
    <source>
        <dbReference type="EMBL" id="ACE91030.1"/>
    </source>
</evidence>
<name>B3PZG5_RHIE6</name>
<accession>B3PZG5</accession>
<dbReference type="Proteomes" id="UP000008817">
    <property type="component" value="Chromosome"/>
</dbReference>
<protein>
    <submittedName>
        <fullName evidence="1">Uncharacterized protein</fullName>
    </submittedName>
</protein>
<sequence length="83" mass="9584">MEARAKCAKRRWTPFITGFILHRNKESGNRWVSSARLTFLKSPMVRAKEYALTGAFEFLFLQSLVDHGHILATSKWIDDVSQD</sequence>
<gene>
    <name evidence="1" type="ordered locus">RHECIAT_CH0002070</name>
</gene>
<evidence type="ECO:0000313" key="2">
    <source>
        <dbReference type="Proteomes" id="UP000008817"/>
    </source>
</evidence>